<dbReference type="SMART" id="SM00448">
    <property type="entry name" value="REC"/>
    <property type="match status" value="1"/>
</dbReference>
<dbReference type="Pfam" id="PF00072">
    <property type="entry name" value="Response_reg"/>
    <property type="match status" value="1"/>
</dbReference>
<protein>
    <recommendedName>
        <fullName evidence="2">Response regulatory domain-containing protein</fullName>
    </recommendedName>
</protein>
<feature type="domain" description="Response regulatory" evidence="2">
    <location>
        <begin position="134"/>
        <end position="245"/>
    </location>
</feature>
<accession>A0A382CLX7</accession>
<dbReference type="AlphaFoldDB" id="A0A382CLX7"/>
<gene>
    <name evidence="3" type="ORF">METZ01_LOCUS179980</name>
</gene>
<dbReference type="PANTHER" id="PTHR44591:SF3">
    <property type="entry name" value="RESPONSE REGULATORY DOMAIN-CONTAINING PROTEIN"/>
    <property type="match status" value="1"/>
</dbReference>
<reference evidence="3" key="1">
    <citation type="submission" date="2018-05" db="EMBL/GenBank/DDBJ databases">
        <authorList>
            <person name="Lanie J.A."/>
            <person name="Ng W.-L."/>
            <person name="Kazmierczak K.M."/>
            <person name="Andrzejewski T.M."/>
            <person name="Davidsen T.M."/>
            <person name="Wayne K.J."/>
            <person name="Tettelin H."/>
            <person name="Glass J.I."/>
            <person name="Rusch D."/>
            <person name="Podicherti R."/>
            <person name="Tsui H.-C.T."/>
            <person name="Winkler M.E."/>
        </authorList>
    </citation>
    <scope>NUCLEOTIDE SEQUENCE</scope>
</reference>
<organism evidence="3">
    <name type="scientific">marine metagenome</name>
    <dbReference type="NCBI Taxonomy" id="408172"/>
    <lineage>
        <taxon>unclassified sequences</taxon>
        <taxon>metagenomes</taxon>
        <taxon>ecological metagenomes</taxon>
    </lineage>
</organism>
<dbReference type="CDD" id="cd00156">
    <property type="entry name" value="REC"/>
    <property type="match status" value="1"/>
</dbReference>
<dbReference type="EMBL" id="UINC01035159">
    <property type="protein sequence ID" value="SVB27126.1"/>
    <property type="molecule type" value="Genomic_DNA"/>
</dbReference>
<dbReference type="SUPFAM" id="SSF52172">
    <property type="entry name" value="CheY-like"/>
    <property type="match status" value="2"/>
</dbReference>
<dbReference type="PANTHER" id="PTHR44591">
    <property type="entry name" value="STRESS RESPONSE REGULATOR PROTEIN 1"/>
    <property type="match status" value="1"/>
</dbReference>
<evidence type="ECO:0000259" key="2">
    <source>
        <dbReference type="PROSITE" id="PS50110"/>
    </source>
</evidence>
<dbReference type="GO" id="GO:0000160">
    <property type="term" value="P:phosphorelay signal transduction system"/>
    <property type="evidence" value="ECO:0007669"/>
    <property type="project" value="InterPro"/>
</dbReference>
<dbReference type="InterPro" id="IPR050595">
    <property type="entry name" value="Bact_response_regulator"/>
</dbReference>
<proteinExistence type="predicted"/>
<sequence>MSSPVTILVVDSSSVQYQLIARVFSGDAESRHAKTGVEAVELCANEDFDMVFLDTELPDITGLKLLRRLRSQYPSLPVTVVSSNPNVKMVSQFMGLGIEGYLHKPFDDAQLRQVAHGIINGQSSLPSMRTGYADILMIDRSARTEGVLRTFLRNEMTLECVATVEAARAIVKHREFRVVIIDIELDDASTFLTEVSSLQPNITRYALGLRDVSLAQQARSRGSVDGIVYKPFEERELRAFLHEEFSIAQAAPIEVEENFVTFASFPSERDARSRHIRKVRSAMADGLRTLARDCYDSIILDLTTPPPREEILPLITLAHRTAARLGARLQLVAGGDTATLIQTTSDTSSLIIHGSRTEASDYVAMESS</sequence>
<evidence type="ECO:0000313" key="3">
    <source>
        <dbReference type="EMBL" id="SVB27126.1"/>
    </source>
</evidence>
<dbReference type="InterPro" id="IPR001789">
    <property type="entry name" value="Sig_transdc_resp-reg_receiver"/>
</dbReference>
<dbReference type="InterPro" id="IPR011006">
    <property type="entry name" value="CheY-like_superfamily"/>
</dbReference>
<dbReference type="PROSITE" id="PS50110">
    <property type="entry name" value="RESPONSE_REGULATORY"/>
    <property type="match status" value="2"/>
</dbReference>
<keyword evidence="1" id="KW-0597">Phosphoprotein</keyword>
<name>A0A382CLX7_9ZZZZ</name>
<feature type="domain" description="Response regulatory" evidence="2">
    <location>
        <begin position="6"/>
        <end position="119"/>
    </location>
</feature>
<dbReference type="Gene3D" id="3.40.50.2300">
    <property type="match status" value="2"/>
</dbReference>
<evidence type="ECO:0000256" key="1">
    <source>
        <dbReference type="ARBA" id="ARBA00022553"/>
    </source>
</evidence>